<dbReference type="GO" id="GO:0003824">
    <property type="term" value="F:catalytic activity"/>
    <property type="evidence" value="ECO:0007669"/>
    <property type="project" value="InterPro"/>
</dbReference>
<gene>
    <name evidence="3" type="ORF">WT26_32590</name>
</gene>
<dbReference type="EMBL" id="CP013444">
    <property type="protein sequence ID" value="AOK20489.1"/>
    <property type="molecule type" value="Genomic_DNA"/>
</dbReference>
<dbReference type="RefSeq" id="WP_080485800.1">
    <property type="nucleotide sequence ID" value="NZ_CP013444.1"/>
</dbReference>
<dbReference type="Proteomes" id="UP000094776">
    <property type="component" value="Chromosome 2"/>
</dbReference>
<evidence type="ECO:0000313" key="4">
    <source>
        <dbReference type="Proteomes" id="UP000094776"/>
    </source>
</evidence>
<dbReference type="Pfam" id="PF03527">
    <property type="entry name" value="RHS"/>
    <property type="match status" value="1"/>
</dbReference>
<dbReference type="PANTHER" id="PTHR32305">
    <property type="match status" value="1"/>
</dbReference>
<organism evidence="3 4">
    <name type="scientific">Burkholderia cepacia</name>
    <name type="common">Pseudomonas cepacia</name>
    <dbReference type="NCBI Taxonomy" id="292"/>
    <lineage>
        <taxon>Bacteria</taxon>
        <taxon>Pseudomonadati</taxon>
        <taxon>Pseudomonadota</taxon>
        <taxon>Betaproteobacteria</taxon>
        <taxon>Burkholderiales</taxon>
        <taxon>Burkholderiaceae</taxon>
        <taxon>Burkholderia</taxon>
        <taxon>Burkholderia cepacia complex</taxon>
    </lineage>
</organism>
<dbReference type="InterPro" id="IPR050708">
    <property type="entry name" value="T6SS_VgrG/RHS"/>
</dbReference>
<feature type="domain" description="RHS protein conserved region" evidence="2">
    <location>
        <begin position="154"/>
        <end position="183"/>
    </location>
</feature>
<accession>A0A1B4Q2U7</accession>
<proteinExistence type="predicted"/>
<dbReference type="InterPro" id="IPR002125">
    <property type="entry name" value="CMP_dCMP_dom"/>
</dbReference>
<evidence type="ECO:0000259" key="1">
    <source>
        <dbReference type="Pfam" id="PF00383"/>
    </source>
</evidence>
<dbReference type="NCBIfam" id="TIGR03696">
    <property type="entry name" value="Rhs_assc_core"/>
    <property type="match status" value="1"/>
</dbReference>
<dbReference type="PANTHER" id="PTHR32305:SF15">
    <property type="entry name" value="PROTEIN RHSA-RELATED"/>
    <property type="match status" value="1"/>
</dbReference>
<dbReference type="SUPFAM" id="SSF53927">
    <property type="entry name" value="Cytidine deaminase-like"/>
    <property type="match status" value="1"/>
</dbReference>
<dbReference type="InterPro" id="IPR001826">
    <property type="entry name" value="RHS"/>
</dbReference>
<reference evidence="3 4" key="1">
    <citation type="submission" date="2015-12" db="EMBL/GenBank/DDBJ databases">
        <title>Diversity of Burkholderia near neighbor genomes.</title>
        <authorList>
            <person name="Sahl J."/>
            <person name="Wagner D."/>
            <person name="Keim P."/>
        </authorList>
    </citation>
    <scope>NUCLEOTIDE SEQUENCE [LARGE SCALE GENOMIC DNA]</scope>
    <source>
        <strain evidence="3 4">MSMB1184WGS</strain>
    </source>
</reference>
<dbReference type="InterPro" id="IPR016193">
    <property type="entry name" value="Cytidine_deaminase-like"/>
</dbReference>
<sequence length="389" mass="43427">MQLHYTVFNQSDHLGEIRSFEYGSFGRRTLKEAGRPDGSLDRTVFTWDGDVLLMEERFHLPPRQPGEREPLTFRPVQIVREDPDDADALPVAQRMHTLSERHQWQGASLYLHEPGTFVPLARLDETLVEAAFIATGTDGRFVQVPAKTRRATLFYQNDHLGTPQELLDESGKVVWLGRYRAWGGEKTVWQPQPERHEAGNPIRFPGQYHDDETVLHYNRHRYYDPQSGRFVSKDPIGLAGGINVYRYAPNPVQWVDPLGLSGTPAGRLADKAQSLQASQRPNTVAVIVSKDGRVVIGRNQGGVTNPEVQGALKDIQPNEFDAQCAEVNAIARARNKGVDLDGATISVANVRGKNSTSGVHGTDKTPCSVCNPLLKKFNMNLIQRCGHHE</sequence>
<dbReference type="Gene3D" id="3.40.140.10">
    <property type="entry name" value="Cytidine Deaminase, domain 2"/>
    <property type="match status" value="1"/>
</dbReference>
<dbReference type="Gene3D" id="2.180.10.10">
    <property type="entry name" value="RHS repeat-associated core"/>
    <property type="match status" value="1"/>
</dbReference>
<protein>
    <submittedName>
        <fullName evidence="3">Uncharacterized protein</fullName>
    </submittedName>
</protein>
<dbReference type="AlphaFoldDB" id="A0A1B4Q2U7"/>
<dbReference type="Pfam" id="PF00383">
    <property type="entry name" value="dCMP_cyt_deam_1"/>
    <property type="match status" value="1"/>
</dbReference>
<evidence type="ECO:0000259" key="2">
    <source>
        <dbReference type="Pfam" id="PF03527"/>
    </source>
</evidence>
<evidence type="ECO:0000313" key="3">
    <source>
        <dbReference type="EMBL" id="AOK20489.1"/>
    </source>
</evidence>
<name>A0A1B4Q2U7_BURCE</name>
<dbReference type="InterPro" id="IPR022385">
    <property type="entry name" value="Rhs_assc_core"/>
</dbReference>
<dbReference type="PRINTS" id="PR00394">
    <property type="entry name" value="RHSPROTEIN"/>
</dbReference>
<feature type="domain" description="CMP/dCMP-type deaminase" evidence="1">
    <location>
        <begin position="272"/>
        <end position="379"/>
    </location>
</feature>